<dbReference type="Pfam" id="PF02839">
    <property type="entry name" value="CBM_5_12"/>
    <property type="match status" value="1"/>
</dbReference>
<organism evidence="2 3">
    <name type="scientific">Candidatus Oscillibacter excrementigallinarum</name>
    <dbReference type="NCBI Taxonomy" id="2838716"/>
    <lineage>
        <taxon>Bacteria</taxon>
        <taxon>Bacillati</taxon>
        <taxon>Bacillota</taxon>
        <taxon>Clostridia</taxon>
        <taxon>Eubacteriales</taxon>
        <taxon>Oscillospiraceae</taxon>
        <taxon>Oscillibacter</taxon>
    </lineage>
</organism>
<protein>
    <recommendedName>
        <fullName evidence="1">Chitin-binding type-3 domain-containing protein</fullName>
    </recommendedName>
</protein>
<proteinExistence type="predicted"/>
<dbReference type="GO" id="GO:0004553">
    <property type="term" value="F:hydrolase activity, hydrolyzing O-glycosyl compounds"/>
    <property type="evidence" value="ECO:0007669"/>
    <property type="project" value="InterPro"/>
</dbReference>
<dbReference type="AlphaFoldDB" id="A0A9D2RTQ3"/>
<accession>A0A9D2RTQ3</accession>
<evidence type="ECO:0000313" key="3">
    <source>
        <dbReference type="Proteomes" id="UP000823824"/>
    </source>
</evidence>
<dbReference type="Gene3D" id="2.10.10.20">
    <property type="entry name" value="Carbohydrate-binding module superfamily 5/12"/>
    <property type="match status" value="1"/>
</dbReference>
<dbReference type="InterPro" id="IPR003610">
    <property type="entry name" value="CBM5/12"/>
</dbReference>
<dbReference type="EMBL" id="DWZJ01000106">
    <property type="protein sequence ID" value="HJB14332.1"/>
    <property type="molecule type" value="Genomic_DNA"/>
</dbReference>
<name>A0A9D2RTQ3_9FIRM</name>
<evidence type="ECO:0000313" key="2">
    <source>
        <dbReference type="EMBL" id="HJB14332.1"/>
    </source>
</evidence>
<dbReference type="Proteomes" id="UP000823824">
    <property type="component" value="Unassembled WGS sequence"/>
</dbReference>
<dbReference type="GO" id="GO:0030246">
    <property type="term" value="F:carbohydrate binding"/>
    <property type="evidence" value="ECO:0007669"/>
    <property type="project" value="InterPro"/>
</dbReference>
<feature type="domain" description="Chitin-binding type-3" evidence="1">
    <location>
        <begin position="62"/>
        <end position="91"/>
    </location>
</feature>
<evidence type="ECO:0000259" key="1">
    <source>
        <dbReference type="Pfam" id="PF02839"/>
    </source>
</evidence>
<dbReference type="GO" id="GO:0005576">
    <property type="term" value="C:extracellular region"/>
    <property type="evidence" value="ECO:0007669"/>
    <property type="project" value="InterPro"/>
</dbReference>
<sequence>MADIVTMAKDELRAKGKADAAALAARAVSGEANDQELLDNQSMIPTWRSRDFSQVPVGTPYQWEGVIYKLLQQHDATGNESWTPDTVPALWAAVSKPGETGTADNPITAARGMEYQYGLYYLDPEDSQLYLCTRTGEAEGGKVILQYLPHELIGQYFEEAGQ</sequence>
<reference evidence="2" key="2">
    <citation type="submission" date="2021-04" db="EMBL/GenBank/DDBJ databases">
        <authorList>
            <person name="Gilroy R."/>
        </authorList>
    </citation>
    <scope>NUCLEOTIDE SEQUENCE</scope>
    <source>
        <strain evidence="2">ChiBcec18-1249</strain>
    </source>
</reference>
<comment type="caution">
    <text evidence="2">The sequence shown here is derived from an EMBL/GenBank/DDBJ whole genome shotgun (WGS) entry which is preliminary data.</text>
</comment>
<reference evidence="2" key="1">
    <citation type="journal article" date="2021" name="PeerJ">
        <title>Extensive microbial diversity within the chicken gut microbiome revealed by metagenomics and culture.</title>
        <authorList>
            <person name="Gilroy R."/>
            <person name="Ravi A."/>
            <person name="Getino M."/>
            <person name="Pursley I."/>
            <person name="Horton D.L."/>
            <person name="Alikhan N.F."/>
            <person name="Baker D."/>
            <person name="Gharbi K."/>
            <person name="Hall N."/>
            <person name="Watson M."/>
            <person name="Adriaenssens E.M."/>
            <person name="Foster-Nyarko E."/>
            <person name="Jarju S."/>
            <person name="Secka A."/>
            <person name="Antonio M."/>
            <person name="Oren A."/>
            <person name="Chaudhuri R.R."/>
            <person name="La Ragione R."/>
            <person name="Hildebrand F."/>
            <person name="Pallen M.J."/>
        </authorList>
    </citation>
    <scope>NUCLEOTIDE SEQUENCE</scope>
    <source>
        <strain evidence="2">ChiBcec18-1249</strain>
    </source>
</reference>
<dbReference type="GO" id="GO:0005975">
    <property type="term" value="P:carbohydrate metabolic process"/>
    <property type="evidence" value="ECO:0007669"/>
    <property type="project" value="InterPro"/>
</dbReference>
<gene>
    <name evidence="2" type="ORF">H9787_11575</name>
</gene>